<comment type="similarity">
    <text evidence="2 10">Belongs to the transketolase family. DXPS subfamily.</text>
</comment>
<dbReference type="Gene3D" id="3.40.50.920">
    <property type="match status" value="1"/>
</dbReference>
<evidence type="ECO:0000313" key="12">
    <source>
        <dbReference type="EMBL" id="MBC5769576.1"/>
    </source>
</evidence>
<evidence type="ECO:0000256" key="5">
    <source>
        <dbReference type="ARBA" id="ARBA00022723"/>
    </source>
</evidence>
<feature type="binding site" evidence="10">
    <location>
        <position position="364"/>
    </location>
    <ligand>
        <name>thiamine diphosphate</name>
        <dbReference type="ChEBI" id="CHEBI:58937"/>
    </ligand>
</feature>
<dbReference type="InterPro" id="IPR033248">
    <property type="entry name" value="Transketolase_C"/>
</dbReference>
<dbReference type="SUPFAM" id="SSF52518">
    <property type="entry name" value="Thiamin diphosphate-binding fold (THDP-binding)"/>
    <property type="match status" value="1"/>
</dbReference>
<evidence type="ECO:0000256" key="6">
    <source>
        <dbReference type="ARBA" id="ARBA00022842"/>
    </source>
</evidence>
<dbReference type="GO" id="GO:0000287">
    <property type="term" value="F:magnesium ion binding"/>
    <property type="evidence" value="ECO:0007669"/>
    <property type="project" value="UniProtKB-UniRule"/>
</dbReference>
<feature type="domain" description="Transketolase-like pyrimidine-binding" evidence="11">
    <location>
        <begin position="313"/>
        <end position="477"/>
    </location>
</feature>
<feature type="binding site" evidence="10">
    <location>
        <position position="284"/>
    </location>
    <ligand>
        <name>thiamine diphosphate</name>
        <dbReference type="ChEBI" id="CHEBI:58937"/>
    </ligand>
</feature>
<feature type="binding site" evidence="10">
    <location>
        <begin position="113"/>
        <end position="115"/>
    </location>
    <ligand>
        <name>thiamine diphosphate</name>
        <dbReference type="ChEBI" id="CHEBI:58937"/>
    </ligand>
</feature>
<evidence type="ECO:0000259" key="11">
    <source>
        <dbReference type="SMART" id="SM00861"/>
    </source>
</evidence>
<dbReference type="GO" id="GO:0008661">
    <property type="term" value="F:1-deoxy-D-xylulose-5-phosphate synthase activity"/>
    <property type="evidence" value="ECO:0007669"/>
    <property type="project" value="UniProtKB-UniRule"/>
</dbReference>
<feature type="binding site" evidence="10">
    <location>
        <position position="173"/>
    </location>
    <ligand>
        <name>Mg(2+)</name>
        <dbReference type="ChEBI" id="CHEBI:18420"/>
    </ligand>
</feature>
<protein>
    <recommendedName>
        <fullName evidence="10">1-deoxy-D-xylulose-5-phosphate synthase</fullName>
        <ecNumber evidence="10">2.2.1.7</ecNumber>
    </recommendedName>
    <alternativeName>
        <fullName evidence="10">1-deoxyxylulose-5-phosphate synthase</fullName>
        <shortName evidence="10">DXP synthase</shortName>
        <shortName evidence="10">DXPS</shortName>
    </alternativeName>
</protein>
<comment type="function">
    <text evidence="10">Catalyzes the acyloin condensation reaction between C atoms 2 and 3 of pyruvate and glyceraldehyde 3-phosphate to yield 1-deoxy-D-xylulose-5-phosphate (DXP).</text>
</comment>
<comment type="cofactor">
    <cofactor evidence="10">
        <name>Mg(2+)</name>
        <dbReference type="ChEBI" id="CHEBI:18420"/>
    </cofactor>
    <text evidence="10">Binds 1 Mg(2+) ion per subunit.</text>
</comment>
<gene>
    <name evidence="10" type="primary">dxs</name>
    <name evidence="12" type="ORF">H8Z83_04470</name>
</gene>
<comment type="catalytic activity">
    <reaction evidence="10">
        <text>D-glyceraldehyde 3-phosphate + pyruvate + H(+) = 1-deoxy-D-xylulose 5-phosphate + CO2</text>
        <dbReference type="Rhea" id="RHEA:12605"/>
        <dbReference type="ChEBI" id="CHEBI:15361"/>
        <dbReference type="ChEBI" id="CHEBI:15378"/>
        <dbReference type="ChEBI" id="CHEBI:16526"/>
        <dbReference type="ChEBI" id="CHEBI:57792"/>
        <dbReference type="ChEBI" id="CHEBI:59776"/>
        <dbReference type="EC" id="2.2.1.7"/>
    </reaction>
</comment>
<evidence type="ECO:0000256" key="2">
    <source>
        <dbReference type="ARBA" id="ARBA00011081"/>
    </source>
</evidence>
<sequence length="619" mass="67356">MILDSIHSPEDIRALDQNQLPQLCKELRQFLLENVSKTGGHFSSNLGVVELTVAIHRVFDTAHDRLVFDVGHQAYVHKALTGRQALFSTLRQLDGLSGFPKPHESVHDAFIAGHASNSVSVALGMARARTLQHQDYQVMALIGDGALTGGLAYEGLNNVGASGEHMIVLLNDNGMSIDPNVGALPNHLSKLRSKPAYYHFKKWYRGLFGESPSQSAIYRFNHRLKTSLKKTLWPGSTLFEDMGFTYLGPIDGHDLPRLCDMLTWAKELTGPVVVHVHTQKGKGYAFAERDPGKFHGIAPFDPETGLLKKAPGETFSSVFGKTLSDCAGEDSRICAITAAMEEGTGLTVFEQAHPERFFDVGIAEGHGVSMAAGMAKQGMIPVFAVYSTFLQRSYDMLVHDVALQKLHVVLGVDRAGLVGADGETHHGCLDVSYLTSIPGFTVLCPASFAELRTMLHQALFEIDGPVAIRYPRGGEGVFNADTSTQAAVRLKDGRQAVLITYGTLVEQALSAAEELERSGISTRVVKLNRIAPLDTAAILRETERAKTVLILEDCFENGSVGQQLAAAMEEAGQCCPHMILQNLKDHFAPEGTVDQLRHRFGLDADGVVKTVKEAMSCEQ</sequence>
<dbReference type="GO" id="GO:0009228">
    <property type="term" value="P:thiamine biosynthetic process"/>
    <property type="evidence" value="ECO:0007669"/>
    <property type="project" value="UniProtKB-UniRule"/>
</dbReference>
<dbReference type="PROSITE" id="PS00801">
    <property type="entry name" value="TRANSKETOLASE_1"/>
    <property type="match status" value="1"/>
</dbReference>
<dbReference type="Pfam" id="PF13292">
    <property type="entry name" value="DXP_synthase_N"/>
    <property type="match status" value="1"/>
</dbReference>
<dbReference type="Pfam" id="PF02780">
    <property type="entry name" value="Transketolase_C"/>
    <property type="match status" value="1"/>
</dbReference>
<evidence type="ECO:0000313" key="13">
    <source>
        <dbReference type="Proteomes" id="UP000620327"/>
    </source>
</evidence>
<evidence type="ECO:0000256" key="9">
    <source>
        <dbReference type="ARBA" id="ARBA00023229"/>
    </source>
</evidence>
<dbReference type="InterPro" id="IPR029061">
    <property type="entry name" value="THDP-binding"/>
</dbReference>
<proteinExistence type="inferred from homology"/>
<dbReference type="NCBIfam" id="TIGR00204">
    <property type="entry name" value="dxs"/>
    <property type="match status" value="1"/>
</dbReference>
<dbReference type="NCBIfam" id="NF003933">
    <property type="entry name" value="PRK05444.2-2"/>
    <property type="match status" value="1"/>
</dbReference>
<dbReference type="HAMAP" id="MF_00315">
    <property type="entry name" value="DXP_synth"/>
    <property type="match status" value="1"/>
</dbReference>
<keyword evidence="5 10" id="KW-0479">Metal-binding</keyword>
<evidence type="ECO:0000256" key="7">
    <source>
        <dbReference type="ARBA" id="ARBA00022977"/>
    </source>
</evidence>
<comment type="cofactor">
    <cofactor evidence="10">
        <name>thiamine diphosphate</name>
        <dbReference type="ChEBI" id="CHEBI:58937"/>
    </cofactor>
    <text evidence="10">Binds 1 thiamine pyrophosphate per subunit.</text>
</comment>
<comment type="subunit">
    <text evidence="3 10">Homodimer.</text>
</comment>
<dbReference type="InterPro" id="IPR005477">
    <property type="entry name" value="Dxylulose-5-P_synthase"/>
</dbReference>
<keyword evidence="6 10" id="KW-0460">Magnesium</keyword>
<dbReference type="EMBL" id="JACOQI010000003">
    <property type="protein sequence ID" value="MBC5769576.1"/>
    <property type="molecule type" value="Genomic_DNA"/>
</dbReference>
<dbReference type="SMART" id="SM00861">
    <property type="entry name" value="Transket_pyr"/>
    <property type="match status" value="1"/>
</dbReference>
<evidence type="ECO:0000256" key="3">
    <source>
        <dbReference type="ARBA" id="ARBA00011738"/>
    </source>
</evidence>
<evidence type="ECO:0000256" key="8">
    <source>
        <dbReference type="ARBA" id="ARBA00023052"/>
    </source>
</evidence>
<organism evidence="12 13">
    <name type="scientific">Dysosmobacter segnis</name>
    <dbReference type="NCBI Taxonomy" id="2763042"/>
    <lineage>
        <taxon>Bacteria</taxon>
        <taxon>Bacillati</taxon>
        <taxon>Bacillota</taxon>
        <taxon>Clostridia</taxon>
        <taxon>Eubacteriales</taxon>
        <taxon>Oscillospiraceae</taxon>
        <taxon>Dysosmobacter</taxon>
    </lineage>
</organism>
<dbReference type="SUPFAM" id="SSF52922">
    <property type="entry name" value="TK C-terminal domain-like"/>
    <property type="match status" value="1"/>
</dbReference>
<evidence type="ECO:0000256" key="4">
    <source>
        <dbReference type="ARBA" id="ARBA00022679"/>
    </source>
</evidence>
<accession>A0A923MGD9</accession>
<evidence type="ECO:0000256" key="1">
    <source>
        <dbReference type="ARBA" id="ARBA00004980"/>
    </source>
</evidence>
<evidence type="ECO:0000256" key="10">
    <source>
        <dbReference type="HAMAP-Rule" id="MF_00315"/>
    </source>
</evidence>
<dbReference type="PANTHER" id="PTHR43322:SF5">
    <property type="entry name" value="1-DEOXY-D-XYLULOSE-5-PHOSPHATE SYNTHASE, CHLOROPLASTIC"/>
    <property type="match status" value="1"/>
</dbReference>
<dbReference type="RefSeq" id="WP_187013936.1">
    <property type="nucleotide sequence ID" value="NZ_JACOQI010000003.1"/>
</dbReference>
<name>A0A923MGD9_9FIRM</name>
<dbReference type="InterPro" id="IPR009014">
    <property type="entry name" value="Transketo_C/PFOR_II"/>
</dbReference>
<dbReference type="GO" id="GO:0005829">
    <property type="term" value="C:cytosol"/>
    <property type="evidence" value="ECO:0007669"/>
    <property type="project" value="TreeGrafter"/>
</dbReference>
<feature type="binding site" evidence="10">
    <location>
        <position position="173"/>
    </location>
    <ligand>
        <name>thiamine diphosphate</name>
        <dbReference type="ChEBI" id="CHEBI:58937"/>
    </ligand>
</feature>
<keyword evidence="4 10" id="KW-0808">Transferase</keyword>
<feature type="binding site" evidence="10">
    <location>
        <position position="144"/>
    </location>
    <ligand>
        <name>Mg(2+)</name>
        <dbReference type="ChEBI" id="CHEBI:18420"/>
    </ligand>
</feature>
<dbReference type="AlphaFoldDB" id="A0A923MGD9"/>
<keyword evidence="8 10" id="KW-0786">Thiamine pyrophosphate</keyword>
<dbReference type="Pfam" id="PF02779">
    <property type="entry name" value="Transket_pyr"/>
    <property type="match status" value="1"/>
</dbReference>
<comment type="pathway">
    <text evidence="1 10">Metabolic intermediate biosynthesis; 1-deoxy-D-xylulose 5-phosphate biosynthesis; 1-deoxy-D-xylulose 5-phosphate from D-glyceraldehyde 3-phosphate and pyruvate: step 1/1.</text>
</comment>
<keyword evidence="9 10" id="KW-0414">Isoprene biosynthesis</keyword>
<dbReference type="Gene3D" id="3.40.50.970">
    <property type="match status" value="2"/>
</dbReference>
<reference evidence="12" key="1">
    <citation type="submission" date="2020-08" db="EMBL/GenBank/DDBJ databases">
        <title>Genome public.</title>
        <authorList>
            <person name="Liu C."/>
            <person name="Sun Q."/>
        </authorList>
    </citation>
    <scope>NUCLEOTIDE SEQUENCE</scope>
    <source>
        <strain evidence="12">BX15</strain>
    </source>
</reference>
<dbReference type="CDD" id="cd02007">
    <property type="entry name" value="TPP_DXS"/>
    <property type="match status" value="1"/>
</dbReference>
<feature type="binding site" evidence="10">
    <location>
        <begin position="145"/>
        <end position="146"/>
    </location>
    <ligand>
        <name>thiamine diphosphate</name>
        <dbReference type="ChEBI" id="CHEBI:58937"/>
    </ligand>
</feature>
<feature type="binding site" evidence="10">
    <location>
        <position position="72"/>
    </location>
    <ligand>
        <name>thiamine diphosphate</name>
        <dbReference type="ChEBI" id="CHEBI:58937"/>
    </ligand>
</feature>
<dbReference type="GO" id="GO:0019288">
    <property type="term" value="P:isopentenyl diphosphate biosynthetic process, methylerythritol 4-phosphate pathway"/>
    <property type="evidence" value="ECO:0007669"/>
    <property type="project" value="TreeGrafter"/>
</dbReference>
<keyword evidence="7 10" id="KW-0784">Thiamine biosynthesis</keyword>
<dbReference type="InterPro" id="IPR005475">
    <property type="entry name" value="Transketolase-like_Pyr-bd"/>
</dbReference>
<dbReference type="InterPro" id="IPR049557">
    <property type="entry name" value="Transketolase_CS"/>
</dbReference>
<dbReference type="GO" id="GO:0016114">
    <property type="term" value="P:terpenoid biosynthetic process"/>
    <property type="evidence" value="ECO:0007669"/>
    <property type="project" value="UniProtKB-UniRule"/>
</dbReference>
<dbReference type="PANTHER" id="PTHR43322">
    <property type="entry name" value="1-D-DEOXYXYLULOSE 5-PHOSPHATE SYNTHASE-RELATED"/>
    <property type="match status" value="1"/>
</dbReference>
<dbReference type="GO" id="GO:0030976">
    <property type="term" value="F:thiamine pyrophosphate binding"/>
    <property type="evidence" value="ECO:0007669"/>
    <property type="project" value="UniProtKB-UniRule"/>
</dbReference>
<dbReference type="EC" id="2.2.1.7" evidence="10"/>
<dbReference type="CDD" id="cd07033">
    <property type="entry name" value="TPP_PYR_DXS_TK_like"/>
    <property type="match status" value="1"/>
</dbReference>
<dbReference type="Proteomes" id="UP000620327">
    <property type="component" value="Unassembled WGS sequence"/>
</dbReference>
<comment type="caution">
    <text evidence="12">The sequence shown here is derived from an EMBL/GenBank/DDBJ whole genome shotgun (WGS) entry which is preliminary data.</text>
</comment>
<keyword evidence="13" id="KW-1185">Reference proteome</keyword>